<dbReference type="InterPro" id="IPR036345">
    <property type="entry name" value="ExoRNase_PH_dom2_sf"/>
</dbReference>
<dbReference type="InterPro" id="IPR027408">
    <property type="entry name" value="PNPase/RNase_PH_dom_sf"/>
</dbReference>
<dbReference type="EMBL" id="JANEYG010000001">
    <property type="protein sequence ID" value="KAJ8925702.1"/>
    <property type="molecule type" value="Genomic_DNA"/>
</dbReference>
<dbReference type="GO" id="GO:0016075">
    <property type="term" value="P:rRNA catabolic process"/>
    <property type="evidence" value="ECO:0007669"/>
    <property type="project" value="TreeGrafter"/>
</dbReference>
<evidence type="ECO:0000259" key="6">
    <source>
        <dbReference type="Pfam" id="PF01138"/>
    </source>
</evidence>
<dbReference type="Pfam" id="PF01138">
    <property type="entry name" value="RNase_PH"/>
    <property type="match status" value="1"/>
</dbReference>
<dbReference type="GO" id="GO:0000176">
    <property type="term" value="C:nuclear exosome (RNase complex)"/>
    <property type="evidence" value="ECO:0007669"/>
    <property type="project" value="TreeGrafter"/>
</dbReference>
<evidence type="ECO:0000256" key="1">
    <source>
        <dbReference type="ARBA" id="ARBA00004123"/>
    </source>
</evidence>
<evidence type="ECO:0000256" key="3">
    <source>
        <dbReference type="ARBA" id="ARBA00022552"/>
    </source>
</evidence>
<dbReference type="InterPro" id="IPR020568">
    <property type="entry name" value="Ribosomal_Su5_D2-typ_SF"/>
</dbReference>
<evidence type="ECO:0000313" key="7">
    <source>
        <dbReference type="EMBL" id="KAJ8925702.1"/>
    </source>
</evidence>
<evidence type="ECO:0000313" key="8">
    <source>
        <dbReference type="Proteomes" id="UP001159042"/>
    </source>
</evidence>
<keyword evidence="4" id="KW-0271">Exosome</keyword>
<comment type="subcellular location">
    <subcellularLocation>
        <location evidence="1">Nucleus</location>
    </subcellularLocation>
</comment>
<dbReference type="GO" id="GO:0000177">
    <property type="term" value="C:cytoplasmic exosome (RNase complex)"/>
    <property type="evidence" value="ECO:0007669"/>
    <property type="project" value="TreeGrafter"/>
</dbReference>
<dbReference type="AlphaFoldDB" id="A0AAV8WHK4"/>
<keyword evidence="8" id="KW-1185">Reference proteome</keyword>
<dbReference type="PANTHER" id="PTHR11953:SF1">
    <property type="entry name" value="EXOSOME COMPLEX COMPONENT RRP46"/>
    <property type="match status" value="1"/>
</dbReference>
<accession>A0AAV8WHK4</accession>
<dbReference type="GO" id="GO:0005730">
    <property type="term" value="C:nucleolus"/>
    <property type="evidence" value="ECO:0007669"/>
    <property type="project" value="TreeGrafter"/>
</dbReference>
<dbReference type="GO" id="GO:0071028">
    <property type="term" value="P:nuclear mRNA surveillance"/>
    <property type="evidence" value="ECO:0007669"/>
    <property type="project" value="TreeGrafter"/>
</dbReference>
<gene>
    <name evidence="7" type="ORF">NQ315_009549</name>
</gene>
<dbReference type="GO" id="GO:0034475">
    <property type="term" value="P:U4 snRNA 3'-end processing"/>
    <property type="evidence" value="ECO:0007669"/>
    <property type="project" value="TreeGrafter"/>
</dbReference>
<dbReference type="SUPFAM" id="SSF55666">
    <property type="entry name" value="Ribonuclease PH domain 2-like"/>
    <property type="match status" value="1"/>
</dbReference>
<dbReference type="Proteomes" id="UP001159042">
    <property type="component" value="Unassembled WGS sequence"/>
</dbReference>
<protein>
    <recommendedName>
        <fullName evidence="6">Exoribonuclease phosphorolytic domain-containing protein</fullName>
    </recommendedName>
</protein>
<dbReference type="PANTHER" id="PTHR11953">
    <property type="entry name" value="EXOSOME COMPLEX COMPONENT"/>
    <property type="match status" value="1"/>
</dbReference>
<dbReference type="SUPFAM" id="SSF54211">
    <property type="entry name" value="Ribosomal protein S5 domain 2-like"/>
    <property type="match status" value="1"/>
</dbReference>
<proteinExistence type="inferred from homology"/>
<comment type="similarity">
    <text evidence="2">Belongs to the RNase PH family.</text>
</comment>
<dbReference type="InterPro" id="IPR001247">
    <property type="entry name" value="ExoRNase_PH_dom1"/>
</dbReference>
<organism evidence="7 8">
    <name type="scientific">Exocentrus adspersus</name>
    <dbReference type="NCBI Taxonomy" id="1586481"/>
    <lineage>
        <taxon>Eukaryota</taxon>
        <taxon>Metazoa</taxon>
        <taxon>Ecdysozoa</taxon>
        <taxon>Arthropoda</taxon>
        <taxon>Hexapoda</taxon>
        <taxon>Insecta</taxon>
        <taxon>Pterygota</taxon>
        <taxon>Neoptera</taxon>
        <taxon>Endopterygota</taxon>
        <taxon>Coleoptera</taxon>
        <taxon>Polyphaga</taxon>
        <taxon>Cucujiformia</taxon>
        <taxon>Chrysomeloidea</taxon>
        <taxon>Cerambycidae</taxon>
        <taxon>Lamiinae</taxon>
        <taxon>Acanthocinini</taxon>
        <taxon>Exocentrus</taxon>
    </lineage>
</organism>
<feature type="domain" description="Exoribonuclease phosphorolytic" evidence="6">
    <location>
        <begin position="6"/>
        <end position="121"/>
    </location>
</feature>
<evidence type="ECO:0000256" key="2">
    <source>
        <dbReference type="ARBA" id="ARBA00006678"/>
    </source>
</evidence>
<sequence>MESPQFSCKLGVLSRPDASVIFCEGETVVMAGIYGPIEVKMQKMLIDKASVECNYRPKRGLPGVEDKLYESLIRNICDTALVTSLYPRSAILIALQEMHNSGQLISCAINAACLVCLESGIDMKFMFGAVTCFLTNQEELRLMPPISDSAVKASFVFVLDNVKERILASHTEGSFSMEQYEEAQDLSRKQIKNVFAFFKKTLNSGKEM</sequence>
<dbReference type="CDD" id="cd11372">
    <property type="entry name" value="RNase_PH_RRP46"/>
    <property type="match status" value="1"/>
</dbReference>
<evidence type="ECO:0000256" key="5">
    <source>
        <dbReference type="ARBA" id="ARBA00023242"/>
    </source>
</evidence>
<dbReference type="GO" id="GO:0071051">
    <property type="term" value="P:poly(A)-dependent snoRNA 3'-end processing"/>
    <property type="evidence" value="ECO:0007669"/>
    <property type="project" value="TreeGrafter"/>
</dbReference>
<dbReference type="InterPro" id="IPR050080">
    <property type="entry name" value="RNase_PH"/>
</dbReference>
<dbReference type="GO" id="GO:0006364">
    <property type="term" value="P:rRNA processing"/>
    <property type="evidence" value="ECO:0007669"/>
    <property type="project" value="UniProtKB-KW"/>
</dbReference>
<keyword evidence="5" id="KW-0539">Nucleus</keyword>
<name>A0AAV8WHK4_9CUCU</name>
<dbReference type="GO" id="GO:0003723">
    <property type="term" value="F:RNA binding"/>
    <property type="evidence" value="ECO:0007669"/>
    <property type="project" value="TreeGrafter"/>
</dbReference>
<keyword evidence="3" id="KW-0698">rRNA processing</keyword>
<dbReference type="Gene3D" id="3.30.230.70">
    <property type="entry name" value="GHMP Kinase, N-terminal domain"/>
    <property type="match status" value="1"/>
</dbReference>
<evidence type="ECO:0000256" key="4">
    <source>
        <dbReference type="ARBA" id="ARBA00022835"/>
    </source>
</evidence>
<comment type="caution">
    <text evidence="7">The sequence shown here is derived from an EMBL/GenBank/DDBJ whole genome shotgun (WGS) entry which is preliminary data.</text>
</comment>
<reference evidence="7 8" key="1">
    <citation type="journal article" date="2023" name="Insect Mol. Biol.">
        <title>Genome sequencing provides insights into the evolution of gene families encoding plant cell wall-degrading enzymes in longhorned beetles.</title>
        <authorList>
            <person name="Shin N.R."/>
            <person name="Okamura Y."/>
            <person name="Kirsch R."/>
            <person name="Pauchet Y."/>
        </authorList>
    </citation>
    <scope>NUCLEOTIDE SEQUENCE [LARGE SCALE GENOMIC DNA]</scope>
    <source>
        <strain evidence="7">EAD_L_NR</strain>
    </source>
</reference>